<dbReference type="KEGG" id="ral:Rumal_2603"/>
<keyword evidence="1" id="KW-0812">Transmembrane</keyword>
<dbReference type="InterPro" id="IPR019196">
    <property type="entry name" value="ABC_transp_unknown"/>
</dbReference>
<name>E6UFT9_RUMA7</name>
<accession>E6UFT9</accession>
<dbReference type="HOGENOM" id="CLU_018716_2_0_9"/>
<dbReference type="Proteomes" id="UP000006919">
    <property type="component" value="Chromosome"/>
</dbReference>
<dbReference type="Pfam" id="PF09822">
    <property type="entry name" value="ABC_transp_aux"/>
    <property type="match status" value="1"/>
</dbReference>
<evidence type="ECO:0000256" key="1">
    <source>
        <dbReference type="SAM" id="Phobius"/>
    </source>
</evidence>
<protein>
    <submittedName>
        <fullName evidence="3">ABC-type uncharacterized transport system</fullName>
    </submittedName>
</protein>
<evidence type="ECO:0000259" key="2">
    <source>
        <dbReference type="Pfam" id="PF09822"/>
    </source>
</evidence>
<reference evidence="3 4" key="1">
    <citation type="journal article" date="2011" name="J. Bacteriol.">
        <title>Complete genome of the cellulolytic ruminal bacterium Ruminococcus albus 7.</title>
        <authorList>
            <person name="Suen G."/>
            <person name="Stevenson D.M."/>
            <person name="Bruce D.C."/>
            <person name="Chertkov O."/>
            <person name="Copeland A."/>
            <person name="Cheng J.F."/>
            <person name="Detter C."/>
            <person name="Detter J.C."/>
            <person name="Goodwin L.A."/>
            <person name="Han C.S."/>
            <person name="Hauser L.J."/>
            <person name="Ivanova N.N."/>
            <person name="Kyrpides N.C."/>
            <person name="Land M.L."/>
            <person name="Lapidus A."/>
            <person name="Lucas S."/>
            <person name="Ovchinnikova G."/>
            <person name="Pitluck S."/>
            <person name="Tapia R."/>
            <person name="Woyke T."/>
            <person name="Boyum J."/>
            <person name="Mead D."/>
            <person name="Weimer P.J."/>
        </authorList>
    </citation>
    <scope>NUCLEOTIDE SEQUENCE [LARGE SCALE GENOMIC DNA]</scope>
    <source>
        <strain evidence="4">ATCC 27210 / DSM 20455 / JCM 14654 / NCDO 2250 / 7</strain>
    </source>
</reference>
<evidence type="ECO:0000313" key="4">
    <source>
        <dbReference type="Proteomes" id="UP000006919"/>
    </source>
</evidence>
<gene>
    <name evidence="3" type="ordered locus">Rumal_2603</name>
</gene>
<keyword evidence="1" id="KW-0472">Membrane</keyword>
<dbReference type="RefSeq" id="WP_013499206.1">
    <property type="nucleotide sequence ID" value="NC_014833.1"/>
</dbReference>
<organism evidence="3 4">
    <name type="scientific">Ruminococcus albus (strain ATCC 27210 / DSM 20455 / JCM 14654 / NCDO 2250 / 7)</name>
    <dbReference type="NCBI Taxonomy" id="697329"/>
    <lineage>
        <taxon>Bacteria</taxon>
        <taxon>Bacillati</taxon>
        <taxon>Bacillota</taxon>
        <taxon>Clostridia</taxon>
        <taxon>Eubacteriales</taxon>
        <taxon>Oscillospiraceae</taxon>
        <taxon>Ruminococcus</taxon>
    </lineage>
</organism>
<keyword evidence="1" id="KW-1133">Transmembrane helix</keyword>
<feature type="domain" description="ABC-type uncharacterised transport system" evidence="2">
    <location>
        <begin position="186"/>
        <end position="304"/>
    </location>
</feature>
<feature type="transmembrane region" description="Helical" evidence="1">
    <location>
        <begin position="12"/>
        <end position="37"/>
    </location>
</feature>
<sequence length="506" mass="56326" precursor="true">MAQKETNKRKKSFGFTAVALIFAAISLAIVVMINLMVSRLDITWDLTPTGIYKLTDTTTDYLDSVDKKVNFYFLQDMDELSTVRELMPLYNAMKEYSSYDCINFEAFEPDSEPEKTKELKKLGFELSSGDIVVECEGRSKRIPRYTMFNTINTPSSDGKQSRSSFYFTGENIITGAIDAVVTGRETKIYFLTGHGEKSVDTDYTKLKTNLAAHNYIAENLDLISKDSVPEDAAIVILAAPKNDISDNELKTLNDYLDRGGNICFWMSPNDAELDYVNIEKLLKEYNIGMDYDVVEETDPSLYVPNDHTIFMCSLVVADETTDIDITSELRDIVDKGGAIPTMINSRSFVSIYNQGTNSDHVFNGSLLQTTDKIGDGSSTAIGRPYGGAKPRETLANSVLDLAMYSTDKARADSKVMVIGTADFMDDDNIDQAYSTVLVNLQLSVFSWMYDSELALDFGIGNKEQTVDEMVIENRSKAIGTNVIFIAVPVVVGLIGGAVYLRRRYSE</sequence>
<dbReference type="eggNOG" id="COG3225">
    <property type="taxonomic scope" value="Bacteria"/>
</dbReference>
<dbReference type="OrthoDB" id="9766228at2"/>
<evidence type="ECO:0000313" key="3">
    <source>
        <dbReference type="EMBL" id="ADU23078.1"/>
    </source>
</evidence>
<proteinExistence type="predicted"/>
<dbReference type="AlphaFoldDB" id="E6UFT9"/>
<dbReference type="EMBL" id="CP002403">
    <property type="protein sequence ID" value="ADU23078.1"/>
    <property type="molecule type" value="Genomic_DNA"/>
</dbReference>
<feature type="transmembrane region" description="Helical" evidence="1">
    <location>
        <begin position="482"/>
        <end position="500"/>
    </location>
</feature>
<dbReference type="STRING" id="697329.Rumal_2603"/>